<evidence type="ECO:0000256" key="2">
    <source>
        <dbReference type="ARBA" id="ARBA00023015"/>
    </source>
</evidence>
<dbReference type="PANTHER" id="PTHR43133">
    <property type="entry name" value="RNA POLYMERASE ECF-TYPE SIGMA FACTO"/>
    <property type="match status" value="1"/>
</dbReference>
<feature type="domain" description="RNA polymerase sigma-70 region 2" evidence="5">
    <location>
        <begin position="11"/>
        <end position="76"/>
    </location>
</feature>
<dbReference type="Pfam" id="PF04542">
    <property type="entry name" value="Sigma70_r2"/>
    <property type="match status" value="1"/>
</dbReference>
<evidence type="ECO:0000256" key="3">
    <source>
        <dbReference type="ARBA" id="ARBA00023082"/>
    </source>
</evidence>
<keyword evidence="4" id="KW-0804">Transcription</keyword>
<dbReference type="Gene3D" id="1.10.10.10">
    <property type="entry name" value="Winged helix-like DNA-binding domain superfamily/Winged helix DNA-binding domain"/>
    <property type="match status" value="1"/>
</dbReference>
<evidence type="ECO:0000313" key="8">
    <source>
        <dbReference type="Proteomes" id="UP001519887"/>
    </source>
</evidence>
<dbReference type="SUPFAM" id="SSF88659">
    <property type="entry name" value="Sigma3 and sigma4 domains of RNA polymerase sigma factors"/>
    <property type="match status" value="1"/>
</dbReference>
<dbReference type="Proteomes" id="UP001519887">
    <property type="component" value="Unassembled WGS sequence"/>
</dbReference>
<sequence length="198" mass="23582">MRPWAEFEDVITPHLNHLRTYCFYLTASHWEAEDLRQETLLRAFKHYRSKGDVQYPRSLLYKIARNVYIDAYRRRRGIMVPIDEAGEQSYCDENYASVRGLLEWVTEHLSEREVEMLLLAEVFRYSYQDIADELDCTVPAVKMVLHRSKQALRKRGAQHKATGELISLKPQLKPPMRMPRRSFVVDRWTRAVMNYESR</sequence>
<dbReference type="InterPro" id="IPR007627">
    <property type="entry name" value="RNA_pol_sigma70_r2"/>
</dbReference>
<name>A0ABS7C0N3_9BACL</name>
<dbReference type="InterPro" id="IPR013324">
    <property type="entry name" value="RNA_pol_sigma_r3/r4-like"/>
</dbReference>
<proteinExistence type="inferred from homology"/>
<keyword evidence="8" id="KW-1185">Reference proteome</keyword>
<dbReference type="RefSeq" id="WP_210038836.1">
    <property type="nucleotide sequence ID" value="NZ_JBHLVU010000011.1"/>
</dbReference>
<dbReference type="Pfam" id="PF08281">
    <property type="entry name" value="Sigma70_r4_2"/>
    <property type="match status" value="1"/>
</dbReference>
<dbReference type="SUPFAM" id="SSF88946">
    <property type="entry name" value="Sigma2 domain of RNA polymerase sigma factors"/>
    <property type="match status" value="1"/>
</dbReference>
<keyword evidence="2" id="KW-0805">Transcription regulation</keyword>
<evidence type="ECO:0000256" key="4">
    <source>
        <dbReference type="ARBA" id="ARBA00023163"/>
    </source>
</evidence>
<dbReference type="NCBIfam" id="TIGR02937">
    <property type="entry name" value="sigma70-ECF"/>
    <property type="match status" value="1"/>
</dbReference>
<dbReference type="EMBL" id="JAHZIK010000182">
    <property type="protein sequence ID" value="MBW7454306.1"/>
    <property type="molecule type" value="Genomic_DNA"/>
</dbReference>
<protein>
    <submittedName>
        <fullName evidence="7">RNA polymerase sigma factor</fullName>
    </submittedName>
</protein>
<dbReference type="PANTHER" id="PTHR43133:SF25">
    <property type="entry name" value="RNA POLYMERASE SIGMA FACTOR RFAY-RELATED"/>
    <property type="match status" value="1"/>
</dbReference>
<dbReference type="InterPro" id="IPR036388">
    <property type="entry name" value="WH-like_DNA-bd_sf"/>
</dbReference>
<evidence type="ECO:0000313" key="7">
    <source>
        <dbReference type="EMBL" id="MBW7454306.1"/>
    </source>
</evidence>
<organism evidence="7 8">
    <name type="scientific">Paenibacillus sepulcri</name>
    <dbReference type="NCBI Taxonomy" id="359917"/>
    <lineage>
        <taxon>Bacteria</taxon>
        <taxon>Bacillati</taxon>
        <taxon>Bacillota</taxon>
        <taxon>Bacilli</taxon>
        <taxon>Bacillales</taxon>
        <taxon>Paenibacillaceae</taxon>
        <taxon>Paenibacillus</taxon>
    </lineage>
</organism>
<evidence type="ECO:0000259" key="6">
    <source>
        <dbReference type="Pfam" id="PF08281"/>
    </source>
</evidence>
<dbReference type="Gene3D" id="1.10.1740.10">
    <property type="match status" value="1"/>
</dbReference>
<dbReference type="InterPro" id="IPR039425">
    <property type="entry name" value="RNA_pol_sigma-70-like"/>
</dbReference>
<accession>A0ABS7C0N3</accession>
<dbReference type="InterPro" id="IPR013325">
    <property type="entry name" value="RNA_pol_sigma_r2"/>
</dbReference>
<evidence type="ECO:0000259" key="5">
    <source>
        <dbReference type="Pfam" id="PF04542"/>
    </source>
</evidence>
<evidence type="ECO:0000256" key="1">
    <source>
        <dbReference type="ARBA" id="ARBA00010641"/>
    </source>
</evidence>
<dbReference type="InterPro" id="IPR014284">
    <property type="entry name" value="RNA_pol_sigma-70_dom"/>
</dbReference>
<comment type="caution">
    <text evidence="7">The sequence shown here is derived from an EMBL/GenBank/DDBJ whole genome shotgun (WGS) entry which is preliminary data.</text>
</comment>
<keyword evidence="3" id="KW-0731">Sigma factor</keyword>
<gene>
    <name evidence="7" type="ORF">K0U00_09715</name>
</gene>
<comment type="similarity">
    <text evidence="1">Belongs to the sigma-70 factor family. ECF subfamily.</text>
</comment>
<feature type="domain" description="RNA polymerase sigma factor 70 region 4 type 2" evidence="6">
    <location>
        <begin position="107"/>
        <end position="152"/>
    </location>
</feature>
<reference evidence="7 8" key="1">
    <citation type="submission" date="2021-07" db="EMBL/GenBank/DDBJ databases">
        <title>Paenibacillus radiodurans sp. nov., isolated from the southeastern edge of Tengger Desert.</title>
        <authorList>
            <person name="Zhang G."/>
        </authorList>
    </citation>
    <scope>NUCLEOTIDE SEQUENCE [LARGE SCALE GENOMIC DNA]</scope>
    <source>
        <strain evidence="7 8">CCM 7311</strain>
    </source>
</reference>
<dbReference type="InterPro" id="IPR013249">
    <property type="entry name" value="RNA_pol_sigma70_r4_t2"/>
</dbReference>